<evidence type="ECO:0000256" key="11">
    <source>
        <dbReference type="ARBA" id="ARBA00023136"/>
    </source>
</evidence>
<comment type="caution">
    <text evidence="14">The sequence shown here is derived from an EMBL/GenBank/DDBJ whole genome shotgun (WGS) entry which is preliminary data.</text>
</comment>
<evidence type="ECO:0000256" key="6">
    <source>
        <dbReference type="ARBA" id="ARBA00022723"/>
    </source>
</evidence>
<dbReference type="GO" id="GO:0046872">
    <property type="term" value="F:metal ion binding"/>
    <property type="evidence" value="ECO:0007669"/>
    <property type="project" value="UniProtKB-KW"/>
</dbReference>
<dbReference type="SUPFAM" id="SSF54631">
    <property type="entry name" value="CBS-domain pair"/>
    <property type="match status" value="1"/>
</dbReference>
<dbReference type="PANTHER" id="PTHR39188:SF3">
    <property type="entry name" value="STAGE IV SPORULATION PROTEIN FB"/>
    <property type="match status" value="1"/>
</dbReference>
<dbReference type="InterPro" id="IPR046342">
    <property type="entry name" value="CBS_dom_sf"/>
</dbReference>
<sequence>SQITKEATRPNTELLIAVVGPLASLAMAGIFYGLSILLAQAEQTLIANLMQWLAIINMILALFNLIPGFPLDGGRVFRAIIWRRTGNYHRATRLATKVGQGVAYAFVAGGVVIIFVAHLWLNGLWLVFIGWFLHDAARATYQQILLRDSLSGVKVRHVTDYSCPLVSPKLNLESVVQEYILPTGRNCFPVARETLLEGMITLCDLKKIPRTRWDTTTVQDIMTPVNKLKIAYLNQDILSLLQEIGKTDHIPVVEEGKVIGIVNREDL</sequence>
<keyword evidence="6" id="KW-0479">Metal-binding</keyword>
<comment type="cofactor">
    <cofactor evidence="1">
        <name>Zn(2+)</name>
        <dbReference type="ChEBI" id="CHEBI:29105"/>
    </cofactor>
</comment>
<feature type="transmembrane region" description="Helical" evidence="12">
    <location>
        <begin position="102"/>
        <end position="133"/>
    </location>
</feature>
<evidence type="ECO:0000256" key="2">
    <source>
        <dbReference type="ARBA" id="ARBA00004141"/>
    </source>
</evidence>
<comment type="similarity">
    <text evidence="3">Belongs to the peptidase M50B family.</text>
</comment>
<evidence type="ECO:0000256" key="7">
    <source>
        <dbReference type="ARBA" id="ARBA00022801"/>
    </source>
</evidence>
<name>X1Q9S2_9ZZZZ</name>
<accession>X1Q9S2</accession>
<feature type="non-terminal residue" evidence="14">
    <location>
        <position position="1"/>
    </location>
</feature>
<dbReference type="InterPro" id="IPR008915">
    <property type="entry name" value="Peptidase_M50"/>
</dbReference>
<evidence type="ECO:0000256" key="12">
    <source>
        <dbReference type="SAM" id="Phobius"/>
    </source>
</evidence>
<feature type="domain" description="CBS" evidence="13">
    <location>
        <begin position="221"/>
        <end position="267"/>
    </location>
</feature>
<proteinExistence type="inferred from homology"/>
<evidence type="ECO:0000313" key="14">
    <source>
        <dbReference type="EMBL" id="GAI40009.1"/>
    </source>
</evidence>
<keyword evidence="11 12" id="KW-0472">Membrane</keyword>
<dbReference type="PANTHER" id="PTHR39188">
    <property type="entry name" value="MEMBRANE-ASSOCIATED ZINC METALLOPROTEASE M50B"/>
    <property type="match status" value="1"/>
</dbReference>
<dbReference type="EMBL" id="BARV01023722">
    <property type="protein sequence ID" value="GAI40009.1"/>
    <property type="molecule type" value="Genomic_DNA"/>
</dbReference>
<dbReference type="Pfam" id="PF02163">
    <property type="entry name" value="Peptidase_M50"/>
    <property type="match status" value="1"/>
</dbReference>
<dbReference type="InterPro" id="IPR000644">
    <property type="entry name" value="CBS_dom"/>
</dbReference>
<feature type="transmembrane region" description="Helical" evidence="12">
    <location>
        <begin position="45"/>
        <end position="66"/>
    </location>
</feature>
<evidence type="ECO:0000256" key="1">
    <source>
        <dbReference type="ARBA" id="ARBA00001947"/>
    </source>
</evidence>
<dbReference type="AlphaFoldDB" id="X1Q9S2"/>
<comment type="subcellular location">
    <subcellularLocation>
        <location evidence="2">Membrane</location>
        <topology evidence="2">Multi-pass membrane protein</topology>
    </subcellularLocation>
</comment>
<dbReference type="Gene3D" id="3.10.580.10">
    <property type="entry name" value="CBS-domain"/>
    <property type="match status" value="1"/>
</dbReference>
<dbReference type="PROSITE" id="PS51371">
    <property type="entry name" value="CBS"/>
    <property type="match status" value="1"/>
</dbReference>
<dbReference type="Pfam" id="PF00571">
    <property type="entry name" value="CBS"/>
    <property type="match status" value="1"/>
</dbReference>
<keyword evidence="10" id="KW-0482">Metalloprotease</keyword>
<keyword evidence="9 12" id="KW-1133">Transmembrane helix</keyword>
<protein>
    <recommendedName>
        <fullName evidence="13">CBS domain-containing protein</fullName>
    </recommendedName>
</protein>
<evidence type="ECO:0000256" key="3">
    <source>
        <dbReference type="ARBA" id="ARBA00007931"/>
    </source>
</evidence>
<feature type="transmembrane region" description="Helical" evidence="12">
    <location>
        <begin position="14"/>
        <end position="38"/>
    </location>
</feature>
<keyword evidence="4" id="KW-0645">Protease</keyword>
<evidence type="ECO:0000256" key="9">
    <source>
        <dbReference type="ARBA" id="ARBA00022989"/>
    </source>
</evidence>
<evidence type="ECO:0000256" key="10">
    <source>
        <dbReference type="ARBA" id="ARBA00023049"/>
    </source>
</evidence>
<dbReference type="GO" id="GO:0006508">
    <property type="term" value="P:proteolysis"/>
    <property type="evidence" value="ECO:0007669"/>
    <property type="project" value="UniProtKB-KW"/>
</dbReference>
<dbReference type="GO" id="GO:0008237">
    <property type="term" value="F:metallopeptidase activity"/>
    <property type="evidence" value="ECO:0007669"/>
    <property type="project" value="UniProtKB-KW"/>
</dbReference>
<keyword evidence="7" id="KW-0378">Hydrolase</keyword>
<evidence type="ECO:0000256" key="4">
    <source>
        <dbReference type="ARBA" id="ARBA00022670"/>
    </source>
</evidence>
<gene>
    <name evidence="14" type="ORF">S06H3_38865</name>
</gene>
<keyword evidence="8" id="KW-0862">Zinc</keyword>
<evidence type="ECO:0000256" key="5">
    <source>
        <dbReference type="ARBA" id="ARBA00022692"/>
    </source>
</evidence>
<organism evidence="14">
    <name type="scientific">marine sediment metagenome</name>
    <dbReference type="NCBI Taxonomy" id="412755"/>
    <lineage>
        <taxon>unclassified sequences</taxon>
        <taxon>metagenomes</taxon>
        <taxon>ecological metagenomes</taxon>
    </lineage>
</organism>
<keyword evidence="5 12" id="KW-0812">Transmembrane</keyword>
<evidence type="ECO:0000256" key="8">
    <source>
        <dbReference type="ARBA" id="ARBA00022833"/>
    </source>
</evidence>
<feature type="non-terminal residue" evidence="14">
    <location>
        <position position="267"/>
    </location>
</feature>
<dbReference type="GO" id="GO:0016020">
    <property type="term" value="C:membrane"/>
    <property type="evidence" value="ECO:0007669"/>
    <property type="project" value="UniProtKB-SubCell"/>
</dbReference>
<reference evidence="14" key="1">
    <citation type="journal article" date="2014" name="Front. Microbiol.">
        <title>High frequency of phylogenetically diverse reductive dehalogenase-homologous genes in deep subseafloor sedimentary metagenomes.</title>
        <authorList>
            <person name="Kawai M."/>
            <person name="Futagami T."/>
            <person name="Toyoda A."/>
            <person name="Takaki Y."/>
            <person name="Nishi S."/>
            <person name="Hori S."/>
            <person name="Arai W."/>
            <person name="Tsubouchi T."/>
            <person name="Morono Y."/>
            <person name="Uchiyama I."/>
            <person name="Ito T."/>
            <person name="Fujiyama A."/>
            <person name="Inagaki F."/>
            <person name="Takami H."/>
        </authorList>
    </citation>
    <scope>NUCLEOTIDE SEQUENCE</scope>
    <source>
        <strain evidence="14">Expedition CK06-06</strain>
    </source>
</reference>
<evidence type="ECO:0000259" key="13">
    <source>
        <dbReference type="PROSITE" id="PS51371"/>
    </source>
</evidence>